<evidence type="ECO:0000256" key="1">
    <source>
        <dbReference type="ARBA" id="ARBA00004496"/>
    </source>
</evidence>
<evidence type="ECO:0000259" key="15">
    <source>
        <dbReference type="Pfam" id="PF03807"/>
    </source>
</evidence>
<dbReference type="GO" id="GO:0004735">
    <property type="term" value="F:pyrroline-5-carboxylate reductase activity"/>
    <property type="evidence" value="ECO:0007669"/>
    <property type="project" value="UniProtKB-EC"/>
</dbReference>
<evidence type="ECO:0000259" key="16">
    <source>
        <dbReference type="Pfam" id="PF14748"/>
    </source>
</evidence>
<dbReference type="Pfam" id="PF03807">
    <property type="entry name" value="F420_oxidored"/>
    <property type="match status" value="1"/>
</dbReference>
<dbReference type="Proteomes" id="UP000783686">
    <property type="component" value="Unassembled WGS sequence"/>
</dbReference>
<keyword evidence="6" id="KW-0963">Cytoplasm</keyword>
<name>A0A811LMZ2_9BILA</name>
<comment type="catalytic activity">
    <reaction evidence="11">
        <text>L-proline + NAD(+) = (S)-1-pyrroline-5-carboxylate + NADH + 2 H(+)</text>
        <dbReference type="Rhea" id="RHEA:14105"/>
        <dbReference type="ChEBI" id="CHEBI:15378"/>
        <dbReference type="ChEBI" id="CHEBI:17388"/>
        <dbReference type="ChEBI" id="CHEBI:57540"/>
        <dbReference type="ChEBI" id="CHEBI:57945"/>
        <dbReference type="ChEBI" id="CHEBI:60039"/>
        <dbReference type="EC" id="1.5.1.2"/>
    </reaction>
</comment>
<dbReference type="Pfam" id="PF14748">
    <property type="entry name" value="P5CR_dimer"/>
    <property type="match status" value="1"/>
</dbReference>
<keyword evidence="10" id="KW-0560">Oxidoreductase</keyword>
<dbReference type="HAMAP" id="MF_01925">
    <property type="entry name" value="P5C_reductase"/>
    <property type="match status" value="1"/>
</dbReference>
<evidence type="ECO:0000256" key="5">
    <source>
        <dbReference type="ARBA" id="ARBA00021413"/>
    </source>
</evidence>
<evidence type="ECO:0000256" key="10">
    <source>
        <dbReference type="ARBA" id="ARBA00023002"/>
    </source>
</evidence>
<evidence type="ECO:0000256" key="12">
    <source>
        <dbReference type="ARBA" id="ARBA00052690"/>
    </source>
</evidence>
<keyword evidence="9 13" id="KW-0521">NADP</keyword>
<comment type="subcellular location">
    <subcellularLocation>
        <location evidence="1">Cytoplasm</location>
    </subcellularLocation>
</comment>
<dbReference type="EMBL" id="CAJFCW020000006">
    <property type="protein sequence ID" value="CAG9128323.1"/>
    <property type="molecule type" value="Genomic_DNA"/>
</dbReference>
<dbReference type="OrthoDB" id="10263291at2759"/>
<dbReference type="InterPro" id="IPR000304">
    <property type="entry name" value="Pyrroline-COOH_reductase"/>
</dbReference>
<sequence length="283" mass="30116">MAQALARGLIHSGKYDASKMIASSPKTDFKLLEECNKIGINTTHDNTEVAKNADAIFLAVKPLHISKVVSEIAPIIKREHLLISIALGITIRYIETLVPAKTRVVRVMPNTPALVSAGASAYSMGAACLDGDSETVQDMLKTVGYAVEVPELYLDPITGLSGSGPSYVFAMIEGLADGGVKQGLPRDLSIQLAAHTFHGAAKMVLETGEHPAILKEAVQSPGGSTVYGIHELEKGAMRGVIVNAVEAATKRSRVTGENLLPKTEEQDDNEESENADDTERTAK</sequence>
<feature type="compositionally biased region" description="Acidic residues" evidence="14">
    <location>
        <begin position="265"/>
        <end position="276"/>
    </location>
</feature>
<keyword evidence="7" id="KW-0028">Amino-acid biosynthesis</keyword>
<evidence type="ECO:0000256" key="7">
    <source>
        <dbReference type="ARBA" id="ARBA00022605"/>
    </source>
</evidence>
<dbReference type="PANTHER" id="PTHR11645">
    <property type="entry name" value="PYRROLINE-5-CARBOXYLATE REDUCTASE"/>
    <property type="match status" value="1"/>
</dbReference>
<dbReference type="InterPro" id="IPR008927">
    <property type="entry name" value="6-PGluconate_DH-like_C_sf"/>
</dbReference>
<dbReference type="Gene3D" id="3.40.50.720">
    <property type="entry name" value="NAD(P)-binding Rossmann-like Domain"/>
    <property type="match status" value="1"/>
</dbReference>
<comment type="caution">
    <text evidence="17">The sequence shown here is derived from an EMBL/GenBank/DDBJ whole genome shotgun (WGS) entry which is preliminary data.</text>
</comment>
<evidence type="ECO:0000256" key="2">
    <source>
        <dbReference type="ARBA" id="ARBA00005205"/>
    </source>
</evidence>
<dbReference type="SUPFAM" id="SSF51735">
    <property type="entry name" value="NAD(P)-binding Rossmann-fold domains"/>
    <property type="match status" value="1"/>
</dbReference>
<dbReference type="SUPFAM" id="SSF48179">
    <property type="entry name" value="6-phosphogluconate dehydrogenase C-terminal domain-like"/>
    <property type="match status" value="1"/>
</dbReference>
<accession>A0A811LMZ2</accession>
<keyword evidence="18" id="KW-1185">Reference proteome</keyword>
<dbReference type="EC" id="1.5.1.2" evidence="4"/>
<evidence type="ECO:0000256" key="13">
    <source>
        <dbReference type="PIRSR" id="PIRSR000193-1"/>
    </source>
</evidence>
<protein>
    <recommendedName>
        <fullName evidence="5">Pyrroline-5-carboxylate reductase</fullName>
        <ecNumber evidence="4">1.5.1.2</ecNumber>
    </recommendedName>
</protein>
<dbReference type="Gene3D" id="1.10.3730.10">
    <property type="entry name" value="ProC C-terminal domain-like"/>
    <property type="match status" value="1"/>
</dbReference>
<feature type="binding site" evidence="13">
    <location>
        <position position="46"/>
    </location>
    <ligand>
        <name>NADPH</name>
        <dbReference type="ChEBI" id="CHEBI:57783"/>
    </ligand>
</feature>
<dbReference type="PANTHER" id="PTHR11645:SF62">
    <property type="entry name" value="PYRROLINE-5-CARBOXYLATE REDUCTASE"/>
    <property type="match status" value="1"/>
</dbReference>
<evidence type="ECO:0000256" key="14">
    <source>
        <dbReference type="SAM" id="MobiDB-lite"/>
    </source>
</evidence>
<dbReference type="InterPro" id="IPR028939">
    <property type="entry name" value="P5C_Rdtase_cat_N"/>
</dbReference>
<evidence type="ECO:0000256" key="8">
    <source>
        <dbReference type="ARBA" id="ARBA00022650"/>
    </source>
</evidence>
<evidence type="ECO:0000256" key="3">
    <source>
        <dbReference type="ARBA" id="ARBA00005525"/>
    </source>
</evidence>
<feature type="binding site" evidence="13">
    <location>
        <begin position="59"/>
        <end position="62"/>
    </location>
    <ligand>
        <name>NADP(+)</name>
        <dbReference type="ChEBI" id="CHEBI:58349"/>
    </ligand>
</feature>
<dbReference type="UniPathway" id="UPA00098">
    <property type="reaction ID" value="UER00361"/>
</dbReference>
<dbReference type="GO" id="GO:0005737">
    <property type="term" value="C:cytoplasm"/>
    <property type="evidence" value="ECO:0007669"/>
    <property type="project" value="UniProtKB-SubCell"/>
</dbReference>
<feature type="domain" description="Pyrroline-5-carboxylate reductase catalytic N-terminal" evidence="15">
    <location>
        <begin position="1"/>
        <end position="87"/>
    </location>
</feature>
<evidence type="ECO:0000256" key="11">
    <source>
        <dbReference type="ARBA" id="ARBA00050547"/>
    </source>
</evidence>
<feature type="domain" description="Pyrroline-5-carboxylate reductase dimerisation" evidence="16">
    <location>
        <begin position="153"/>
        <end position="253"/>
    </location>
</feature>
<evidence type="ECO:0000256" key="9">
    <source>
        <dbReference type="ARBA" id="ARBA00022857"/>
    </source>
</evidence>
<comment type="pathway">
    <text evidence="2">Amino-acid biosynthesis; L-proline biosynthesis; L-proline from L-glutamate 5-semialdehyde: step 1/1.</text>
</comment>
<dbReference type="GO" id="GO:0055129">
    <property type="term" value="P:L-proline biosynthetic process"/>
    <property type="evidence" value="ECO:0007669"/>
    <property type="project" value="UniProtKB-UniPathway"/>
</dbReference>
<dbReference type="InterPro" id="IPR029036">
    <property type="entry name" value="P5CR_dimer"/>
</dbReference>
<feature type="binding site" evidence="13">
    <location>
        <position position="24"/>
    </location>
    <ligand>
        <name>NADP(+)</name>
        <dbReference type="ChEBI" id="CHEBI:58349"/>
    </ligand>
</feature>
<keyword evidence="8" id="KW-0641">Proline biosynthesis</keyword>
<dbReference type="PIRSF" id="PIRSF000193">
    <property type="entry name" value="Pyrrol-5-carb_rd"/>
    <property type="match status" value="1"/>
</dbReference>
<organism evidence="17 18">
    <name type="scientific">Bursaphelenchus okinawaensis</name>
    <dbReference type="NCBI Taxonomy" id="465554"/>
    <lineage>
        <taxon>Eukaryota</taxon>
        <taxon>Metazoa</taxon>
        <taxon>Ecdysozoa</taxon>
        <taxon>Nematoda</taxon>
        <taxon>Chromadorea</taxon>
        <taxon>Rhabditida</taxon>
        <taxon>Tylenchina</taxon>
        <taxon>Tylenchomorpha</taxon>
        <taxon>Aphelenchoidea</taxon>
        <taxon>Aphelenchoididae</taxon>
        <taxon>Bursaphelenchus</taxon>
    </lineage>
</organism>
<reference evidence="17" key="1">
    <citation type="submission" date="2020-09" db="EMBL/GenBank/DDBJ databases">
        <authorList>
            <person name="Kikuchi T."/>
        </authorList>
    </citation>
    <scope>NUCLEOTIDE SEQUENCE</scope>
    <source>
        <strain evidence="17">SH1</strain>
    </source>
</reference>
<evidence type="ECO:0000313" key="18">
    <source>
        <dbReference type="Proteomes" id="UP000614601"/>
    </source>
</evidence>
<dbReference type="EMBL" id="CAJFDH010000006">
    <property type="protein sequence ID" value="CAD5231027.1"/>
    <property type="molecule type" value="Genomic_DNA"/>
</dbReference>
<dbReference type="FunFam" id="1.10.3730.10:FF:000001">
    <property type="entry name" value="Pyrroline-5-carboxylate reductase"/>
    <property type="match status" value="1"/>
</dbReference>
<comment type="similarity">
    <text evidence="3">Belongs to the pyrroline-5-carboxylate reductase family.</text>
</comment>
<dbReference type="FunFam" id="3.40.50.720:FF:000190">
    <property type="entry name" value="Pyrroline-5-carboxylate reductase"/>
    <property type="match status" value="1"/>
</dbReference>
<dbReference type="NCBIfam" id="TIGR00112">
    <property type="entry name" value="proC"/>
    <property type="match status" value="1"/>
</dbReference>
<feature type="region of interest" description="Disordered" evidence="14">
    <location>
        <begin position="252"/>
        <end position="283"/>
    </location>
</feature>
<dbReference type="Proteomes" id="UP000614601">
    <property type="component" value="Unassembled WGS sequence"/>
</dbReference>
<evidence type="ECO:0000313" key="17">
    <source>
        <dbReference type="EMBL" id="CAD5231027.1"/>
    </source>
</evidence>
<evidence type="ECO:0000256" key="4">
    <source>
        <dbReference type="ARBA" id="ARBA00012855"/>
    </source>
</evidence>
<comment type="catalytic activity">
    <reaction evidence="12">
        <text>L-proline + NADP(+) = (S)-1-pyrroline-5-carboxylate + NADPH + 2 H(+)</text>
        <dbReference type="Rhea" id="RHEA:14109"/>
        <dbReference type="ChEBI" id="CHEBI:15378"/>
        <dbReference type="ChEBI" id="CHEBI:17388"/>
        <dbReference type="ChEBI" id="CHEBI:57783"/>
        <dbReference type="ChEBI" id="CHEBI:58349"/>
        <dbReference type="ChEBI" id="CHEBI:60039"/>
        <dbReference type="EC" id="1.5.1.2"/>
    </reaction>
</comment>
<proteinExistence type="inferred from homology"/>
<dbReference type="AlphaFoldDB" id="A0A811LMZ2"/>
<gene>
    <name evidence="17" type="ORF">BOKJ2_LOCUS14436</name>
</gene>
<dbReference type="InterPro" id="IPR036291">
    <property type="entry name" value="NAD(P)-bd_dom_sf"/>
</dbReference>
<evidence type="ECO:0000256" key="6">
    <source>
        <dbReference type="ARBA" id="ARBA00022490"/>
    </source>
</evidence>